<comment type="similarity">
    <text evidence="3 10">Belongs to the COX11/CtaG family.</text>
</comment>
<organism evidence="11 12">
    <name type="scientific">Mesorhizobium retamae</name>
    <dbReference type="NCBI Taxonomy" id="2912854"/>
    <lineage>
        <taxon>Bacteria</taxon>
        <taxon>Pseudomonadati</taxon>
        <taxon>Pseudomonadota</taxon>
        <taxon>Alphaproteobacteria</taxon>
        <taxon>Hyphomicrobiales</taxon>
        <taxon>Phyllobacteriaceae</taxon>
        <taxon>Mesorhizobium</taxon>
    </lineage>
</organism>
<dbReference type="PIRSF" id="PIRSF005413">
    <property type="entry name" value="COX11"/>
    <property type="match status" value="1"/>
</dbReference>
<dbReference type="Proteomes" id="UP001201701">
    <property type="component" value="Unassembled WGS sequence"/>
</dbReference>
<keyword evidence="10" id="KW-0997">Cell inner membrane</keyword>
<evidence type="ECO:0000256" key="7">
    <source>
        <dbReference type="ARBA" id="ARBA00022989"/>
    </source>
</evidence>
<evidence type="ECO:0000256" key="3">
    <source>
        <dbReference type="ARBA" id="ARBA00009620"/>
    </source>
</evidence>
<evidence type="ECO:0000256" key="1">
    <source>
        <dbReference type="ARBA" id="ARBA00004007"/>
    </source>
</evidence>
<evidence type="ECO:0000256" key="6">
    <source>
        <dbReference type="ARBA" id="ARBA00022968"/>
    </source>
</evidence>
<keyword evidence="8 10" id="KW-0186">Copper</keyword>
<evidence type="ECO:0000256" key="5">
    <source>
        <dbReference type="ARBA" id="ARBA00022692"/>
    </source>
</evidence>
<protein>
    <recommendedName>
        <fullName evidence="4 10">Cytochrome c oxidase assembly protein CtaG</fullName>
    </recommendedName>
</protein>
<dbReference type="HAMAP" id="MF_00155">
    <property type="entry name" value="CtaG"/>
    <property type="match status" value="1"/>
</dbReference>
<feature type="topological domain" description="Periplasmic" evidence="10">
    <location>
        <begin position="38"/>
        <end position="208"/>
    </location>
</feature>
<keyword evidence="10" id="KW-1003">Cell membrane</keyword>
<evidence type="ECO:0000256" key="10">
    <source>
        <dbReference type="HAMAP-Rule" id="MF_00155"/>
    </source>
</evidence>
<dbReference type="SUPFAM" id="SSF110111">
    <property type="entry name" value="Ctag/Cox11"/>
    <property type="match status" value="1"/>
</dbReference>
<name>A0ABS9QFW1_9HYPH</name>
<dbReference type="NCBIfam" id="NF003465">
    <property type="entry name" value="PRK05089.1"/>
    <property type="match status" value="1"/>
</dbReference>
<feature type="topological domain" description="Cytoplasmic" evidence="10">
    <location>
        <begin position="1"/>
        <end position="14"/>
    </location>
</feature>
<keyword evidence="12" id="KW-1185">Reference proteome</keyword>
<sequence length="208" mass="22878">MEHEKTAAEQKKQKTNLAVAGGCVVFLTAMVGMAYAAVPLYAMFCQVTGYGGTTQRVTQYSNRVLDREITVRFDANTAGVPWEFEPLQRDVTIKLGETKQVAYKATNKFSTPTTGRATFNVQPELAGAYFNKVECFCFTNQTLKAGETVDMPIVFYVDPDILDVPELKNIKTITLSYTMFLADKNKPVAAMENQEGGKAISNTENLGG</sequence>
<dbReference type="InterPro" id="IPR007533">
    <property type="entry name" value="Cyt_c_oxidase_assmbl_CtaG"/>
</dbReference>
<dbReference type="InterPro" id="IPR023471">
    <property type="entry name" value="CtaG/Cox11_dom_sf"/>
</dbReference>
<proteinExistence type="inferred from homology"/>
<keyword evidence="6 10" id="KW-0735">Signal-anchor</keyword>
<evidence type="ECO:0000256" key="4">
    <source>
        <dbReference type="ARBA" id="ARBA00015384"/>
    </source>
</evidence>
<dbReference type="Gene3D" id="2.60.370.10">
    <property type="entry name" value="Ctag/Cox11"/>
    <property type="match status" value="1"/>
</dbReference>
<reference evidence="11 12" key="1">
    <citation type="submission" date="2022-02" db="EMBL/GenBank/DDBJ databases">
        <title>Draft genome sequence of Mezorhizobium retamae strain IRAMC:0171 isolated from Retama raetam nodules.</title>
        <authorList>
            <person name="Bengaied R."/>
            <person name="Sbissi I."/>
            <person name="Huber K."/>
            <person name="Ghodbane F."/>
            <person name="Nouioui I."/>
            <person name="Tarhouni M."/>
            <person name="Gtari M."/>
        </authorList>
    </citation>
    <scope>NUCLEOTIDE SEQUENCE [LARGE SCALE GENOMIC DNA]</scope>
    <source>
        <strain evidence="11 12">IRAMC:0171</strain>
    </source>
</reference>
<dbReference type="PANTHER" id="PTHR21320">
    <property type="entry name" value="CYTOCHROME C OXIDASE ASSEMBLY PROTEIN COX11-RELATED"/>
    <property type="match status" value="1"/>
</dbReference>
<evidence type="ECO:0000256" key="9">
    <source>
        <dbReference type="ARBA" id="ARBA00023136"/>
    </source>
</evidence>
<dbReference type="Pfam" id="PF04442">
    <property type="entry name" value="CtaG_Cox11"/>
    <property type="match status" value="1"/>
</dbReference>
<dbReference type="RefSeq" id="WP_239366367.1">
    <property type="nucleotide sequence ID" value="NZ_JAKREW010000013.1"/>
</dbReference>
<keyword evidence="7 10" id="KW-1133">Transmembrane helix</keyword>
<evidence type="ECO:0000313" key="12">
    <source>
        <dbReference type="Proteomes" id="UP001201701"/>
    </source>
</evidence>
<comment type="subcellular location">
    <subcellularLocation>
        <location evidence="2 10">Cell inner membrane</location>
        <topology evidence="2 10">Single-pass type II membrane protein</topology>
        <orientation evidence="2 10">Periplasmic side</orientation>
    </subcellularLocation>
</comment>
<keyword evidence="9 10" id="KW-0472">Membrane</keyword>
<keyword evidence="5 10" id="KW-0812">Transmembrane</keyword>
<comment type="caution">
    <text evidence="11">The sequence shown here is derived from an EMBL/GenBank/DDBJ whole genome shotgun (WGS) entry which is preliminary data.</text>
</comment>
<evidence type="ECO:0000256" key="2">
    <source>
        <dbReference type="ARBA" id="ARBA00004382"/>
    </source>
</evidence>
<comment type="function">
    <text evidence="1 10">Exerts its effect at some terminal stage of cytochrome c oxidase synthesis, probably by being involved in the insertion of the copper B into subunit I.</text>
</comment>
<dbReference type="PANTHER" id="PTHR21320:SF3">
    <property type="entry name" value="CYTOCHROME C OXIDASE ASSEMBLY PROTEIN COX11, MITOCHONDRIAL-RELATED"/>
    <property type="match status" value="1"/>
</dbReference>
<dbReference type="EMBL" id="JAKREW010000013">
    <property type="protein sequence ID" value="MCG7506312.1"/>
    <property type="molecule type" value="Genomic_DNA"/>
</dbReference>
<accession>A0ABS9QFW1</accession>
<evidence type="ECO:0000313" key="11">
    <source>
        <dbReference type="EMBL" id="MCG7506312.1"/>
    </source>
</evidence>
<evidence type="ECO:0000256" key="8">
    <source>
        <dbReference type="ARBA" id="ARBA00023008"/>
    </source>
</evidence>
<gene>
    <name evidence="10" type="primary">ctaG</name>
    <name evidence="11" type="ORF">L4923_14900</name>
</gene>